<evidence type="ECO:0000256" key="9">
    <source>
        <dbReference type="ARBA" id="ARBA00023136"/>
    </source>
</evidence>
<dbReference type="InterPro" id="IPR003439">
    <property type="entry name" value="ABC_transporter-like_ATP-bd"/>
</dbReference>
<comment type="similarity">
    <text evidence="2">Belongs to the ABC transporter superfamily.</text>
</comment>
<reference evidence="11 12" key="2">
    <citation type="submission" date="2019-02" db="EMBL/GenBank/DDBJ databases">
        <title>'Lichenibacterium ramalinii' gen. nov. sp. nov., 'Lichenibacterium minor' gen. nov. sp. nov.</title>
        <authorList>
            <person name="Pankratov T."/>
        </authorList>
    </citation>
    <scope>NUCLEOTIDE SEQUENCE [LARGE SCALE GENOMIC DNA]</scope>
    <source>
        <strain evidence="11 12">RmlP001</strain>
    </source>
</reference>
<keyword evidence="12" id="KW-1185">Reference proteome</keyword>
<evidence type="ECO:0000256" key="3">
    <source>
        <dbReference type="ARBA" id="ARBA00022448"/>
    </source>
</evidence>
<comment type="caution">
    <text evidence="11">The sequence shown here is derived from an EMBL/GenBank/DDBJ whole genome shotgun (WGS) entry which is preliminary data.</text>
</comment>
<dbReference type="Pfam" id="PF08352">
    <property type="entry name" value="oligo_HPY"/>
    <property type="match status" value="1"/>
</dbReference>
<dbReference type="GO" id="GO:0015833">
    <property type="term" value="P:peptide transport"/>
    <property type="evidence" value="ECO:0007669"/>
    <property type="project" value="InterPro"/>
</dbReference>
<sequence length="329" mass="35105">MSAPASLVVTDLRTRFGSDRVGATVVDGVTFTLLPGRTTALVGESGCGKSATALSLMRLIDKPGRIIGGSVTLNGRDLLGLSESEMEQVRGAAIGMIFQDPLTSLNPALTIGQQIVETLQAHRPMSRADADRTAIDLLTRVGVTDAARRIGDYPHHFSGGMRQRVLIAAAISCSPSVIIADEPTTALDVTVQAKILRLLHDLQGAMGASLLLITHDLGVVASMADEVLVMYAGRIVERADVDTLFHDPRHPYTKALLACVAGIEDDRSVPLEPIGGSAPDLWNPPVGCRFAPRCPVVQDVCRSQDQPLRRISAEHEAACILVEEDRMHG</sequence>
<dbReference type="EMBL" id="QYBC01000036">
    <property type="protein sequence ID" value="RYB01538.1"/>
    <property type="molecule type" value="Genomic_DNA"/>
</dbReference>
<dbReference type="RefSeq" id="WP_129222101.1">
    <property type="nucleotide sequence ID" value="NZ_QYBC01000036.1"/>
</dbReference>
<dbReference type="GO" id="GO:0016887">
    <property type="term" value="F:ATP hydrolysis activity"/>
    <property type="evidence" value="ECO:0007669"/>
    <property type="project" value="InterPro"/>
</dbReference>
<keyword evidence="7 11" id="KW-0067">ATP-binding</keyword>
<dbReference type="FunFam" id="3.40.50.300:FF:000016">
    <property type="entry name" value="Oligopeptide ABC transporter ATP-binding component"/>
    <property type="match status" value="1"/>
</dbReference>
<evidence type="ECO:0000313" key="12">
    <source>
        <dbReference type="Proteomes" id="UP000289411"/>
    </source>
</evidence>
<evidence type="ECO:0000256" key="8">
    <source>
        <dbReference type="ARBA" id="ARBA00022967"/>
    </source>
</evidence>
<dbReference type="Proteomes" id="UP000289411">
    <property type="component" value="Unassembled WGS sequence"/>
</dbReference>
<evidence type="ECO:0000256" key="5">
    <source>
        <dbReference type="ARBA" id="ARBA00022519"/>
    </source>
</evidence>
<keyword evidence="6" id="KW-0547">Nucleotide-binding</keyword>
<organism evidence="11 12">
    <name type="scientific">Lichenibacterium ramalinae</name>
    <dbReference type="NCBI Taxonomy" id="2316527"/>
    <lineage>
        <taxon>Bacteria</taxon>
        <taxon>Pseudomonadati</taxon>
        <taxon>Pseudomonadota</taxon>
        <taxon>Alphaproteobacteria</taxon>
        <taxon>Hyphomicrobiales</taxon>
        <taxon>Lichenihabitantaceae</taxon>
        <taxon>Lichenibacterium</taxon>
    </lineage>
</organism>
<dbReference type="AlphaFoldDB" id="A0A4Q2R9L4"/>
<dbReference type="GO" id="GO:0005886">
    <property type="term" value="C:plasma membrane"/>
    <property type="evidence" value="ECO:0007669"/>
    <property type="project" value="UniProtKB-SubCell"/>
</dbReference>
<evidence type="ECO:0000256" key="6">
    <source>
        <dbReference type="ARBA" id="ARBA00022741"/>
    </source>
</evidence>
<feature type="domain" description="ABC transporter" evidence="10">
    <location>
        <begin position="7"/>
        <end position="257"/>
    </location>
</feature>
<dbReference type="GO" id="GO:0055085">
    <property type="term" value="P:transmembrane transport"/>
    <property type="evidence" value="ECO:0007669"/>
    <property type="project" value="UniProtKB-ARBA"/>
</dbReference>
<keyword evidence="4" id="KW-1003">Cell membrane</keyword>
<dbReference type="InterPro" id="IPR050388">
    <property type="entry name" value="ABC_Ni/Peptide_Import"/>
</dbReference>
<dbReference type="Gene3D" id="3.40.50.300">
    <property type="entry name" value="P-loop containing nucleotide triphosphate hydrolases"/>
    <property type="match status" value="1"/>
</dbReference>
<dbReference type="SMART" id="SM00382">
    <property type="entry name" value="AAA"/>
    <property type="match status" value="1"/>
</dbReference>
<dbReference type="InterPro" id="IPR017871">
    <property type="entry name" value="ABC_transporter-like_CS"/>
</dbReference>
<dbReference type="PANTHER" id="PTHR43297:SF14">
    <property type="entry name" value="ATPASE AAA-TYPE CORE DOMAIN-CONTAINING PROTEIN"/>
    <property type="match status" value="1"/>
</dbReference>
<dbReference type="PROSITE" id="PS00211">
    <property type="entry name" value="ABC_TRANSPORTER_1"/>
    <property type="match status" value="1"/>
</dbReference>
<evidence type="ECO:0000256" key="7">
    <source>
        <dbReference type="ARBA" id="ARBA00022840"/>
    </source>
</evidence>
<keyword evidence="8" id="KW-1278">Translocase</keyword>
<evidence type="ECO:0000256" key="2">
    <source>
        <dbReference type="ARBA" id="ARBA00005417"/>
    </source>
</evidence>
<evidence type="ECO:0000313" key="11">
    <source>
        <dbReference type="EMBL" id="RYB01538.1"/>
    </source>
</evidence>
<dbReference type="GO" id="GO:0005524">
    <property type="term" value="F:ATP binding"/>
    <property type="evidence" value="ECO:0007669"/>
    <property type="project" value="UniProtKB-KW"/>
</dbReference>
<dbReference type="InterPro" id="IPR013563">
    <property type="entry name" value="Oligopep_ABC_C"/>
</dbReference>
<reference evidence="11 12" key="1">
    <citation type="submission" date="2018-09" db="EMBL/GenBank/DDBJ databases">
        <authorList>
            <person name="Grouzdev D.S."/>
            <person name="Krutkina M.S."/>
        </authorList>
    </citation>
    <scope>NUCLEOTIDE SEQUENCE [LARGE SCALE GENOMIC DNA]</scope>
    <source>
        <strain evidence="11 12">RmlP001</strain>
    </source>
</reference>
<dbReference type="CDD" id="cd03257">
    <property type="entry name" value="ABC_NikE_OppD_transporters"/>
    <property type="match status" value="1"/>
</dbReference>
<protein>
    <submittedName>
        <fullName evidence="11">ABC transporter ATP-binding protein</fullName>
    </submittedName>
</protein>
<keyword evidence="5" id="KW-0997">Cell inner membrane</keyword>
<evidence type="ECO:0000256" key="1">
    <source>
        <dbReference type="ARBA" id="ARBA00004417"/>
    </source>
</evidence>
<dbReference type="InterPro" id="IPR027417">
    <property type="entry name" value="P-loop_NTPase"/>
</dbReference>
<evidence type="ECO:0000256" key="4">
    <source>
        <dbReference type="ARBA" id="ARBA00022475"/>
    </source>
</evidence>
<dbReference type="OrthoDB" id="9815712at2"/>
<name>A0A4Q2R9L4_9HYPH</name>
<gene>
    <name evidence="11" type="ORF">D3272_25700</name>
</gene>
<dbReference type="NCBIfam" id="TIGR01727">
    <property type="entry name" value="oligo_HPY"/>
    <property type="match status" value="1"/>
</dbReference>
<proteinExistence type="inferred from homology"/>
<keyword evidence="3" id="KW-0813">Transport</keyword>
<comment type="subcellular location">
    <subcellularLocation>
        <location evidence="1">Cell inner membrane</location>
        <topology evidence="1">Peripheral membrane protein</topology>
    </subcellularLocation>
</comment>
<dbReference type="SUPFAM" id="SSF52540">
    <property type="entry name" value="P-loop containing nucleoside triphosphate hydrolases"/>
    <property type="match status" value="1"/>
</dbReference>
<dbReference type="InterPro" id="IPR003593">
    <property type="entry name" value="AAA+_ATPase"/>
</dbReference>
<dbReference type="PANTHER" id="PTHR43297">
    <property type="entry name" value="OLIGOPEPTIDE TRANSPORT ATP-BINDING PROTEIN APPD"/>
    <property type="match status" value="1"/>
</dbReference>
<keyword evidence="9" id="KW-0472">Membrane</keyword>
<dbReference type="Pfam" id="PF00005">
    <property type="entry name" value="ABC_tran"/>
    <property type="match status" value="1"/>
</dbReference>
<accession>A0A4Q2R9L4</accession>
<dbReference type="PROSITE" id="PS50893">
    <property type="entry name" value="ABC_TRANSPORTER_2"/>
    <property type="match status" value="1"/>
</dbReference>
<evidence type="ECO:0000259" key="10">
    <source>
        <dbReference type="PROSITE" id="PS50893"/>
    </source>
</evidence>